<dbReference type="EMBL" id="CAJNOQ010007402">
    <property type="protein sequence ID" value="CAF1167508.1"/>
    <property type="molecule type" value="Genomic_DNA"/>
</dbReference>
<evidence type="ECO:0000313" key="12">
    <source>
        <dbReference type="Proteomes" id="UP000663829"/>
    </source>
</evidence>
<dbReference type="Proteomes" id="UP000663829">
    <property type="component" value="Unassembled WGS sequence"/>
</dbReference>
<organism evidence="10 12">
    <name type="scientific">Didymodactylos carnosus</name>
    <dbReference type="NCBI Taxonomy" id="1234261"/>
    <lineage>
        <taxon>Eukaryota</taxon>
        <taxon>Metazoa</taxon>
        <taxon>Spiralia</taxon>
        <taxon>Gnathifera</taxon>
        <taxon>Rotifera</taxon>
        <taxon>Eurotatoria</taxon>
        <taxon>Bdelloidea</taxon>
        <taxon>Philodinida</taxon>
        <taxon>Philodinidae</taxon>
        <taxon>Didymodactylos</taxon>
    </lineage>
</organism>
<accession>A0A814U1C8</accession>
<keyword evidence="7 9" id="KW-0472">Membrane</keyword>
<evidence type="ECO:0000313" key="10">
    <source>
        <dbReference type="EMBL" id="CAF1167508.1"/>
    </source>
</evidence>
<dbReference type="PROSITE" id="PS51013">
    <property type="entry name" value="PANNEXIN"/>
    <property type="match status" value="1"/>
</dbReference>
<dbReference type="GO" id="GO:0005243">
    <property type="term" value="F:gap junction channel activity"/>
    <property type="evidence" value="ECO:0007669"/>
    <property type="project" value="TreeGrafter"/>
</dbReference>
<dbReference type="PRINTS" id="PR01262">
    <property type="entry name" value="INNEXIN"/>
</dbReference>
<dbReference type="Pfam" id="PF00876">
    <property type="entry name" value="Innexin"/>
    <property type="match status" value="1"/>
</dbReference>
<evidence type="ECO:0000256" key="1">
    <source>
        <dbReference type="ARBA" id="ARBA00004651"/>
    </source>
</evidence>
<dbReference type="PANTHER" id="PTHR11893:SF36">
    <property type="entry name" value="INNEXIN-5"/>
    <property type="match status" value="1"/>
</dbReference>
<name>A0A814U1C8_9BILA</name>
<proteinExistence type="inferred from homology"/>
<keyword evidence="5 9" id="KW-1133">Transmembrane helix</keyword>
<feature type="transmembrane region" description="Helical" evidence="9">
    <location>
        <begin position="298"/>
        <end position="320"/>
    </location>
</feature>
<keyword evidence="6 9" id="KW-0406">Ion transport</keyword>
<dbReference type="GO" id="GO:0005886">
    <property type="term" value="C:plasma membrane"/>
    <property type="evidence" value="ECO:0007669"/>
    <property type="project" value="UniProtKB-SubCell"/>
</dbReference>
<feature type="transmembrane region" description="Helical" evidence="9">
    <location>
        <begin position="204"/>
        <end position="228"/>
    </location>
</feature>
<feature type="transmembrane region" description="Helical" evidence="9">
    <location>
        <begin position="103"/>
        <end position="125"/>
    </location>
</feature>
<comment type="subcellular location">
    <subcellularLocation>
        <location evidence="1 9">Cell membrane</location>
        <topology evidence="1 9">Multi-pass membrane protein</topology>
    </subcellularLocation>
</comment>
<dbReference type="EMBL" id="CAJOBC010007401">
    <property type="protein sequence ID" value="CAF3931094.1"/>
    <property type="molecule type" value="Genomic_DNA"/>
</dbReference>
<evidence type="ECO:0000256" key="7">
    <source>
        <dbReference type="ARBA" id="ARBA00023136"/>
    </source>
</evidence>
<dbReference type="GO" id="GO:0005921">
    <property type="term" value="C:gap junction"/>
    <property type="evidence" value="ECO:0007669"/>
    <property type="project" value="UniProtKB-UniRule"/>
</dbReference>
<evidence type="ECO:0000256" key="2">
    <source>
        <dbReference type="ARBA" id="ARBA00022448"/>
    </source>
</evidence>
<reference evidence="10" key="1">
    <citation type="submission" date="2021-02" db="EMBL/GenBank/DDBJ databases">
        <authorList>
            <person name="Nowell W R."/>
        </authorList>
    </citation>
    <scope>NUCLEOTIDE SEQUENCE</scope>
</reference>
<evidence type="ECO:0000256" key="9">
    <source>
        <dbReference type="RuleBase" id="RU010713"/>
    </source>
</evidence>
<evidence type="ECO:0000313" key="11">
    <source>
        <dbReference type="EMBL" id="CAF3931094.1"/>
    </source>
</evidence>
<comment type="caution">
    <text evidence="10">The sequence shown here is derived from an EMBL/GenBank/DDBJ whole genome shotgun (WGS) entry which is preliminary data.</text>
</comment>
<keyword evidence="2 9" id="KW-0813">Transport</keyword>
<gene>
    <name evidence="9" type="primary">inx</name>
    <name evidence="10" type="ORF">GPM918_LOCUS22003</name>
    <name evidence="11" type="ORF">SRO942_LOCUS21999</name>
</gene>
<sequence>MDFQKVVEYAKKFTERSDNNFDDFLVDRLHNRYTVAALICFCVAISSYQYIGNPLQCWVPAQFTDNYETYTNRLCYIQNTYYVSKDHQLPDDHGLRRERTLKYYQWINFVLLLQALFFSFPRIIWQSFNDKIGLSLGKLVDASNKYELLDVTQERGTVVHYISDTLSRYDEYVNPTDDNLKAAHRFYRRIVLCFRARTGSSLVYFYFFIQILYIINLLFQIFFLQYFLSYYDVNYIHYGLVTFRALFTGNNLPETKLFPRITLCDFSIRELGEIHRYTVECILVINIFIEKMYFLLWIWFWILLVVTLIHFILLFGRVFIFHLRKAFIKQNLELVLKDRGLKERELKNFISKFPIDNLFALKVMAHNSNTFVVAEVLYDLYNKMIGRSSDV</sequence>
<evidence type="ECO:0000256" key="3">
    <source>
        <dbReference type="ARBA" id="ARBA00022475"/>
    </source>
</evidence>
<keyword evidence="8 9" id="KW-0407">Ion channel</keyword>
<keyword evidence="4 9" id="KW-0812">Transmembrane</keyword>
<dbReference type="AlphaFoldDB" id="A0A814U1C8"/>
<evidence type="ECO:0000256" key="5">
    <source>
        <dbReference type="ARBA" id="ARBA00022989"/>
    </source>
</evidence>
<evidence type="ECO:0000256" key="6">
    <source>
        <dbReference type="ARBA" id="ARBA00023065"/>
    </source>
</evidence>
<comment type="function">
    <text evidence="9">Structural component of the gap junctions.</text>
</comment>
<feature type="transmembrane region" description="Helical" evidence="9">
    <location>
        <begin position="33"/>
        <end position="51"/>
    </location>
</feature>
<dbReference type="PANTHER" id="PTHR11893">
    <property type="entry name" value="INNEXIN"/>
    <property type="match status" value="1"/>
</dbReference>
<evidence type="ECO:0000256" key="8">
    <source>
        <dbReference type="ARBA" id="ARBA00023303"/>
    </source>
</evidence>
<dbReference type="OrthoDB" id="5867527at2759"/>
<keyword evidence="12" id="KW-1185">Reference proteome</keyword>
<protein>
    <recommendedName>
        <fullName evidence="9">Innexin</fullName>
    </recommendedName>
</protein>
<evidence type="ECO:0000256" key="4">
    <source>
        <dbReference type="ARBA" id="ARBA00022692"/>
    </source>
</evidence>
<keyword evidence="3" id="KW-1003">Cell membrane</keyword>
<comment type="similarity">
    <text evidence="9">Belongs to the pannexin family.</text>
</comment>
<dbReference type="Proteomes" id="UP000681722">
    <property type="component" value="Unassembled WGS sequence"/>
</dbReference>
<dbReference type="GO" id="GO:0034220">
    <property type="term" value="P:monoatomic ion transmembrane transport"/>
    <property type="evidence" value="ECO:0007669"/>
    <property type="project" value="UniProtKB-KW"/>
</dbReference>
<dbReference type="InterPro" id="IPR000990">
    <property type="entry name" value="Innexin"/>
</dbReference>